<keyword evidence="6" id="KW-0472">Membrane</keyword>
<reference evidence="10 11" key="1">
    <citation type="submission" date="2016-04" db="EMBL/GenBank/DDBJ databases">
        <title>Complete genome sequence of Dokdonella koreensis DS-123T.</title>
        <authorList>
            <person name="Kim J.F."/>
            <person name="Lee H."/>
            <person name="Kwak M.-J."/>
        </authorList>
    </citation>
    <scope>NUCLEOTIDE SEQUENCE [LARGE SCALE GENOMIC DNA]</scope>
    <source>
        <strain evidence="10 11">DS-123</strain>
    </source>
</reference>
<keyword evidence="8" id="KW-0449">Lipoprotein</keyword>
<comment type="function">
    <text evidence="1">May be involved in the biogenesis of curli organelles.</text>
</comment>
<evidence type="ECO:0000256" key="4">
    <source>
        <dbReference type="ARBA" id="ARBA00022475"/>
    </source>
</evidence>
<dbReference type="EMBL" id="CP015249">
    <property type="protein sequence ID" value="ANB17859.1"/>
    <property type="molecule type" value="Genomic_DNA"/>
</dbReference>
<feature type="chain" id="PRO_5007813830" description="Curli production assembly/transport component CsgG" evidence="9">
    <location>
        <begin position="24"/>
        <end position="240"/>
    </location>
</feature>
<keyword evidence="7" id="KW-0564">Palmitate</keyword>
<dbReference type="KEGG" id="dko:I596_1836"/>
<organism evidence="10 11">
    <name type="scientific">Dokdonella koreensis DS-123</name>
    <dbReference type="NCBI Taxonomy" id="1300342"/>
    <lineage>
        <taxon>Bacteria</taxon>
        <taxon>Pseudomonadati</taxon>
        <taxon>Pseudomonadota</taxon>
        <taxon>Gammaproteobacteria</taxon>
        <taxon>Lysobacterales</taxon>
        <taxon>Rhodanobacteraceae</taxon>
        <taxon>Dokdonella</taxon>
    </lineage>
</organism>
<proteinExistence type="inferred from homology"/>
<dbReference type="PANTHER" id="PTHR41164">
    <property type="entry name" value="CURLI PRODUCTION ASSEMBLY/TRANSPORT COMPONENT CSGG"/>
    <property type="match status" value="1"/>
</dbReference>
<evidence type="ECO:0000313" key="10">
    <source>
        <dbReference type="EMBL" id="ANB17859.1"/>
    </source>
</evidence>
<dbReference type="PANTHER" id="PTHR41164:SF1">
    <property type="entry name" value="CURLI PRODUCTION ASSEMBLY_TRANSPORT COMPONENT CSGG"/>
    <property type="match status" value="1"/>
</dbReference>
<name>A0A160DTY2_9GAMM</name>
<keyword evidence="5 9" id="KW-0732">Signal</keyword>
<dbReference type="Proteomes" id="UP000076830">
    <property type="component" value="Chromosome"/>
</dbReference>
<keyword evidence="11" id="KW-1185">Reference proteome</keyword>
<dbReference type="Pfam" id="PF03783">
    <property type="entry name" value="CsgG"/>
    <property type="match status" value="1"/>
</dbReference>
<dbReference type="RefSeq" id="WP_067646425.1">
    <property type="nucleotide sequence ID" value="NZ_CP015249.1"/>
</dbReference>
<evidence type="ECO:0000256" key="6">
    <source>
        <dbReference type="ARBA" id="ARBA00023136"/>
    </source>
</evidence>
<keyword evidence="4" id="KW-1003">Cell membrane</keyword>
<dbReference type="Gene3D" id="3.40.50.10610">
    <property type="entry name" value="ABC-type transport auxiliary lipoprotein component"/>
    <property type="match status" value="1"/>
</dbReference>
<evidence type="ECO:0000256" key="7">
    <source>
        <dbReference type="ARBA" id="ARBA00023139"/>
    </source>
</evidence>
<dbReference type="GO" id="GO:0030288">
    <property type="term" value="C:outer membrane-bounded periplasmic space"/>
    <property type="evidence" value="ECO:0007669"/>
    <property type="project" value="InterPro"/>
</dbReference>
<feature type="signal peptide" evidence="9">
    <location>
        <begin position="1"/>
        <end position="23"/>
    </location>
</feature>
<sequence length="240" mass="24796">MKKVIFGVALALGGIALAGGALAQGRSGKPSIGVAEFKNESGAGWWRGGVGWELSGMLSNELSSLGSFRVVERSKLESVLEEQNLAASGRVSSGTGAKIGKLTGAEYLVMGTVTSYEENTASTGGGVSFKGISLGGKKSDAYLAVDIRVVNTTTGEIDYSRTIEGRSSGGGISVGVFRGGFGGALANESKTPAGKAIRAALVEITDYLDCVMVQQDGCEAEFGAKERKRRDSNKKALKLD</sequence>
<dbReference type="InterPro" id="IPR005534">
    <property type="entry name" value="Curli_assmbl/transp-comp_CsgG"/>
</dbReference>
<evidence type="ECO:0000256" key="9">
    <source>
        <dbReference type="SAM" id="SignalP"/>
    </source>
</evidence>
<dbReference type="OrthoDB" id="551031at2"/>
<dbReference type="AlphaFoldDB" id="A0A160DTY2"/>
<dbReference type="STRING" id="1300342.I596_1836"/>
<evidence type="ECO:0000256" key="3">
    <source>
        <dbReference type="ARBA" id="ARBA00014028"/>
    </source>
</evidence>
<evidence type="ECO:0000256" key="8">
    <source>
        <dbReference type="ARBA" id="ARBA00023288"/>
    </source>
</evidence>
<evidence type="ECO:0000256" key="2">
    <source>
        <dbReference type="ARBA" id="ARBA00008899"/>
    </source>
</evidence>
<evidence type="ECO:0000256" key="5">
    <source>
        <dbReference type="ARBA" id="ARBA00022729"/>
    </source>
</evidence>
<gene>
    <name evidence="10" type="ORF">I596_1836</name>
</gene>
<protein>
    <recommendedName>
        <fullName evidence="3">Curli production assembly/transport component CsgG</fullName>
    </recommendedName>
</protein>
<comment type="similarity">
    <text evidence="2">Belongs to the CsgG family.</text>
</comment>
<accession>A0A160DTY2</accession>
<evidence type="ECO:0000256" key="1">
    <source>
        <dbReference type="ARBA" id="ARBA00003989"/>
    </source>
</evidence>
<evidence type="ECO:0000313" key="11">
    <source>
        <dbReference type="Proteomes" id="UP000076830"/>
    </source>
</evidence>